<dbReference type="PANTHER" id="PTHR11877">
    <property type="entry name" value="HYDROXYMETHYLGLUTARYL-COA SYNTHASE"/>
    <property type="match status" value="1"/>
</dbReference>
<dbReference type="AlphaFoldDB" id="A0A3L6PLC7"/>
<evidence type="ECO:0000259" key="2">
    <source>
        <dbReference type="Pfam" id="PF02797"/>
    </source>
</evidence>
<dbReference type="Proteomes" id="UP000275267">
    <property type="component" value="Unassembled WGS sequence"/>
</dbReference>
<reference evidence="4" key="1">
    <citation type="journal article" date="2019" name="Nat. Commun.">
        <title>The genome of broomcorn millet.</title>
        <authorList>
            <person name="Zou C."/>
            <person name="Miki D."/>
            <person name="Li D."/>
            <person name="Tang Q."/>
            <person name="Xiao L."/>
            <person name="Rajput S."/>
            <person name="Deng P."/>
            <person name="Jia W."/>
            <person name="Huang R."/>
            <person name="Zhang M."/>
            <person name="Sun Y."/>
            <person name="Hu J."/>
            <person name="Fu X."/>
            <person name="Schnable P.S."/>
            <person name="Li F."/>
            <person name="Zhang H."/>
            <person name="Feng B."/>
            <person name="Zhu X."/>
            <person name="Liu R."/>
            <person name="Schnable J.C."/>
            <person name="Zhu J.-K."/>
            <person name="Zhang H."/>
        </authorList>
    </citation>
    <scope>NUCLEOTIDE SEQUENCE [LARGE SCALE GENOMIC DNA]</scope>
</reference>
<organism evidence="3 4">
    <name type="scientific">Panicum miliaceum</name>
    <name type="common">Proso millet</name>
    <name type="synonym">Broomcorn millet</name>
    <dbReference type="NCBI Taxonomy" id="4540"/>
    <lineage>
        <taxon>Eukaryota</taxon>
        <taxon>Viridiplantae</taxon>
        <taxon>Streptophyta</taxon>
        <taxon>Embryophyta</taxon>
        <taxon>Tracheophyta</taxon>
        <taxon>Spermatophyta</taxon>
        <taxon>Magnoliopsida</taxon>
        <taxon>Liliopsida</taxon>
        <taxon>Poales</taxon>
        <taxon>Poaceae</taxon>
        <taxon>PACMAD clade</taxon>
        <taxon>Panicoideae</taxon>
        <taxon>Panicodae</taxon>
        <taxon>Paniceae</taxon>
        <taxon>Panicinae</taxon>
        <taxon>Panicum</taxon>
        <taxon>Panicum sect. Panicum</taxon>
    </lineage>
</organism>
<dbReference type="EMBL" id="PQIB02000017">
    <property type="protein sequence ID" value="RLM58428.1"/>
    <property type="molecule type" value="Genomic_DNA"/>
</dbReference>
<dbReference type="OrthoDB" id="690281at2759"/>
<dbReference type="InterPro" id="IPR016039">
    <property type="entry name" value="Thiolase-like"/>
</dbReference>
<feature type="domain" description="Chalcone/stilbene synthase C-terminal" evidence="2">
    <location>
        <begin position="14"/>
        <end position="119"/>
    </location>
</feature>
<evidence type="ECO:0000313" key="3">
    <source>
        <dbReference type="EMBL" id="RLM58428.1"/>
    </source>
</evidence>
<evidence type="ECO:0000256" key="1">
    <source>
        <dbReference type="ARBA" id="ARBA00005531"/>
    </source>
</evidence>
<dbReference type="InterPro" id="IPR011141">
    <property type="entry name" value="Polyketide_synthase_type-III"/>
</dbReference>
<dbReference type="InterPro" id="IPR012328">
    <property type="entry name" value="Chalcone/stilbene_synt_C"/>
</dbReference>
<proteinExistence type="inferred from homology"/>
<dbReference type="PANTHER" id="PTHR11877:SF47">
    <property type="entry name" value="OS11G0529900 PROTEIN"/>
    <property type="match status" value="1"/>
</dbReference>
<comment type="caution">
    <text evidence="3">The sequence shown here is derived from an EMBL/GenBank/DDBJ whole genome shotgun (WGS) entry which is preliminary data.</text>
</comment>
<accession>A0A3L6PLC7</accession>
<gene>
    <name evidence="3" type="ORF">C2845_PM18G08520</name>
</gene>
<comment type="similarity">
    <text evidence="1">Belongs to the thiolase-like superfamily. Chalcone/stilbene synthases family.</text>
</comment>
<evidence type="ECO:0000313" key="4">
    <source>
        <dbReference type="Proteomes" id="UP000275267"/>
    </source>
</evidence>
<keyword evidence="4" id="KW-1185">Reference proteome</keyword>
<name>A0A3L6PLC7_PANMI</name>
<sequence length="131" mass="13953">MPFGSVSARTANTTGVPAVVRESTKGILLDVLEPLGLARGDSWNDLFWAVHPGGPAILSKKLAVSRHVLSEYGDMLGATIIFVLDDLLRRRQGGDEDSEWGIMLGLGPGLTVETMVLHAAGNQEEETISSP</sequence>
<dbReference type="Pfam" id="PF02797">
    <property type="entry name" value="Chal_sti_synt_C"/>
    <property type="match status" value="1"/>
</dbReference>
<dbReference type="GO" id="GO:0030639">
    <property type="term" value="P:polyketide biosynthetic process"/>
    <property type="evidence" value="ECO:0007669"/>
    <property type="project" value="TreeGrafter"/>
</dbReference>
<dbReference type="GO" id="GO:0016747">
    <property type="term" value="F:acyltransferase activity, transferring groups other than amino-acyl groups"/>
    <property type="evidence" value="ECO:0007669"/>
    <property type="project" value="InterPro"/>
</dbReference>
<protein>
    <recommendedName>
        <fullName evidence="2">Chalcone/stilbene synthase C-terminal domain-containing protein</fullName>
    </recommendedName>
</protein>
<dbReference type="Gene3D" id="3.40.47.10">
    <property type="match status" value="1"/>
</dbReference>
<dbReference type="SUPFAM" id="SSF53901">
    <property type="entry name" value="Thiolase-like"/>
    <property type="match status" value="1"/>
</dbReference>